<feature type="region of interest" description="Disordered" evidence="1">
    <location>
        <begin position="116"/>
        <end position="139"/>
    </location>
</feature>
<protein>
    <recommendedName>
        <fullName evidence="4">Phytocyanin domain-containing protein</fullName>
    </recommendedName>
</protein>
<evidence type="ECO:0000313" key="3">
    <source>
        <dbReference type="Proteomes" id="UP000184356"/>
    </source>
</evidence>
<dbReference type="Gene3D" id="2.60.40.420">
    <property type="entry name" value="Cupredoxins - blue copper proteins"/>
    <property type="match status" value="1"/>
</dbReference>
<feature type="region of interest" description="Disordered" evidence="1">
    <location>
        <begin position="267"/>
        <end position="315"/>
    </location>
</feature>
<accession>A0A1L9TCW7</accession>
<dbReference type="GeneID" id="63759564"/>
<evidence type="ECO:0008006" key="4">
    <source>
        <dbReference type="Google" id="ProtNLM"/>
    </source>
</evidence>
<dbReference type="CDD" id="cd00920">
    <property type="entry name" value="Cupredoxin"/>
    <property type="match status" value="1"/>
</dbReference>
<dbReference type="InterPro" id="IPR008972">
    <property type="entry name" value="Cupredoxin"/>
</dbReference>
<dbReference type="AlphaFoldDB" id="A0A1L9TCW7"/>
<evidence type="ECO:0000256" key="1">
    <source>
        <dbReference type="SAM" id="MobiDB-lite"/>
    </source>
</evidence>
<feature type="compositionally biased region" description="Low complexity" evidence="1">
    <location>
        <begin position="122"/>
        <end position="136"/>
    </location>
</feature>
<dbReference type="OrthoDB" id="2331100at2759"/>
<dbReference type="STRING" id="1036612.A0A1L9TCW7"/>
<dbReference type="PANTHER" id="PTHR34883:SF15">
    <property type="entry name" value="EXTRACELLULAR SERINE-RICH PROTEIN"/>
    <property type="match status" value="1"/>
</dbReference>
<evidence type="ECO:0000313" key="2">
    <source>
        <dbReference type="EMBL" id="OJJ57280.1"/>
    </source>
</evidence>
<dbReference type="InterPro" id="IPR052953">
    <property type="entry name" value="Ser-rich/MCO-related"/>
</dbReference>
<dbReference type="Proteomes" id="UP000184356">
    <property type="component" value="Unassembled WGS sequence"/>
</dbReference>
<keyword evidence="3" id="KW-1185">Reference proteome</keyword>
<gene>
    <name evidence="2" type="ORF">ASPSYDRAFT_179833</name>
</gene>
<organism evidence="2 3">
    <name type="scientific">Aspergillus sydowii CBS 593.65</name>
    <dbReference type="NCBI Taxonomy" id="1036612"/>
    <lineage>
        <taxon>Eukaryota</taxon>
        <taxon>Fungi</taxon>
        <taxon>Dikarya</taxon>
        <taxon>Ascomycota</taxon>
        <taxon>Pezizomycotina</taxon>
        <taxon>Eurotiomycetes</taxon>
        <taxon>Eurotiomycetidae</taxon>
        <taxon>Eurotiales</taxon>
        <taxon>Aspergillaceae</taxon>
        <taxon>Aspergillus</taxon>
        <taxon>Aspergillus subgen. Nidulantes</taxon>
    </lineage>
</organism>
<dbReference type="PANTHER" id="PTHR34883">
    <property type="entry name" value="SERINE-RICH PROTEIN, PUTATIVE-RELATED-RELATED"/>
    <property type="match status" value="1"/>
</dbReference>
<sequence>MLPDSVSKTRTTYPMIRQRIPGYGLCSSMVQTITWPPRGHPMATRVHRTLTMNHLLRQCWACLIRGPSLSRNGLCRPPFPTLIHHCSLTYTMLSIRDLCFILFCLPLIHAQYGNGPSSSTETTMDTSASPTPTSSSGAVHTVDVGEDGFTYNPDTVTAAAGDKVEFHFYPGDHSVVQAAFSSPCQPLNDSSVFSGFMLGTSDGSQDIFTVTINDTNPFWFYIAQIGHCQAGMVGVVNPPPPSLILIIRSSGSDTLDAFKSAASSAAAGTTPSAVNGGVFGKPTETTTSASSESPTTTSQSSTSTSPPTTMNEGSSLRAWRDLSVVLGLSLV</sequence>
<name>A0A1L9TCW7_9EURO</name>
<dbReference type="VEuPathDB" id="FungiDB:ASPSYDRAFT_179833"/>
<reference evidence="3" key="1">
    <citation type="journal article" date="2017" name="Genome Biol.">
        <title>Comparative genomics reveals high biological diversity and specific adaptations in the industrially and medically important fungal genus Aspergillus.</title>
        <authorList>
            <person name="de Vries R.P."/>
            <person name="Riley R."/>
            <person name="Wiebenga A."/>
            <person name="Aguilar-Osorio G."/>
            <person name="Amillis S."/>
            <person name="Uchima C.A."/>
            <person name="Anderluh G."/>
            <person name="Asadollahi M."/>
            <person name="Askin M."/>
            <person name="Barry K."/>
            <person name="Battaglia E."/>
            <person name="Bayram O."/>
            <person name="Benocci T."/>
            <person name="Braus-Stromeyer S.A."/>
            <person name="Caldana C."/>
            <person name="Canovas D."/>
            <person name="Cerqueira G.C."/>
            <person name="Chen F."/>
            <person name="Chen W."/>
            <person name="Choi C."/>
            <person name="Clum A."/>
            <person name="Dos Santos R.A."/>
            <person name="Damasio A.R."/>
            <person name="Diallinas G."/>
            <person name="Emri T."/>
            <person name="Fekete E."/>
            <person name="Flipphi M."/>
            <person name="Freyberg S."/>
            <person name="Gallo A."/>
            <person name="Gournas C."/>
            <person name="Habgood R."/>
            <person name="Hainaut M."/>
            <person name="Harispe M.L."/>
            <person name="Henrissat B."/>
            <person name="Hilden K.S."/>
            <person name="Hope R."/>
            <person name="Hossain A."/>
            <person name="Karabika E."/>
            <person name="Karaffa L."/>
            <person name="Karanyi Z."/>
            <person name="Krasevec N."/>
            <person name="Kuo A."/>
            <person name="Kusch H."/>
            <person name="LaButti K."/>
            <person name="Lagendijk E.L."/>
            <person name="Lapidus A."/>
            <person name="Levasseur A."/>
            <person name="Lindquist E."/>
            <person name="Lipzen A."/>
            <person name="Logrieco A.F."/>
            <person name="MacCabe A."/>
            <person name="Maekelae M.R."/>
            <person name="Malavazi I."/>
            <person name="Melin P."/>
            <person name="Meyer V."/>
            <person name="Mielnichuk N."/>
            <person name="Miskei M."/>
            <person name="Molnar A.P."/>
            <person name="Mule G."/>
            <person name="Ngan C.Y."/>
            <person name="Orejas M."/>
            <person name="Orosz E."/>
            <person name="Ouedraogo J.P."/>
            <person name="Overkamp K.M."/>
            <person name="Park H.-S."/>
            <person name="Perrone G."/>
            <person name="Piumi F."/>
            <person name="Punt P.J."/>
            <person name="Ram A.F."/>
            <person name="Ramon A."/>
            <person name="Rauscher S."/>
            <person name="Record E."/>
            <person name="Riano-Pachon D.M."/>
            <person name="Robert V."/>
            <person name="Roehrig J."/>
            <person name="Ruller R."/>
            <person name="Salamov A."/>
            <person name="Salih N.S."/>
            <person name="Samson R.A."/>
            <person name="Sandor E."/>
            <person name="Sanguinetti M."/>
            <person name="Schuetze T."/>
            <person name="Sepcic K."/>
            <person name="Shelest E."/>
            <person name="Sherlock G."/>
            <person name="Sophianopoulou V."/>
            <person name="Squina F.M."/>
            <person name="Sun H."/>
            <person name="Susca A."/>
            <person name="Todd R.B."/>
            <person name="Tsang A."/>
            <person name="Unkles S.E."/>
            <person name="van de Wiele N."/>
            <person name="van Rossen-Uffink D."/>
            <person name="Oliveira J.V."/>
            <person name="Vesth T.C."/>
            <person name="Visser J."/>
            <person name="Yu J.-H."/>
            <person name="Zhou M."/>
            <person name="Andersen M.R."/>
            <person name="Archer D.B."/>
            <person name="Baker S.E."/>
            <person name="Benoit I."/>
            <person name="Brakhage A.A."/>
            <person name="Braus G.H."/>
            <person name="Fischer R."/>
            <person name="Frisvad J.C."/>
            <person name="Goldman G.H."/>
            <person name="Houbraken J."/>
            <person name="Oakley B."/>
            <person name="Pocsi I."/>
            <person name="Scazzocchio C."/>
            <person name="Seiboth B."/>
            <person name="vanKuyk P.A."/>
            <person name="Wortman J."/>
            <person name="Dyer P.S."/>
            <person name="Grigoriev I.V."/>
        </authorList>
    </citation>
    <scope>NUCLEOTIDE SEQUENCE [LARGE SCALE GENOMIC DNA]</scope>
    <source>
        <strain evidence="3">CBS 593.65</strain>
    </source>
</reference>
<proteinExistence type="predicted"/>
<feature type="compositionally biased region" description="Low complexity" evidence="1">
    <location>
        <begin position="282"/>
        <end position="309"/>
    </location>
</feature>
<dbReference type="EMBL" id="KV878588">
    <property type="protein sequence ID" value="OJJ57280.1"/>
    <property type="molecule type" value="Genomic_DNA"/>
</dbReference>
<dbReference type="RefSeq" id="XP_040701086.1">
    <property type="nucleotide sequence ID" value="XM_040843491.1"/>
</dbReference>
<feature type="non-terminal residue" evidence="2">
    <location>
        <position position="331"/>
    </location>
</feature>
<dbReference type="SUPFAM" id="SSF49503">
    <property type="entry name" value="Cupredoxins"/>
    <property type="match status" value="1"/>
</dbReference>